<accession>X1PFL3</accession>
<dbReference type="AlphaFoldDB" id="X1PFL3"/>
<sequence>NIYDNFSIGFIPNKKNKKIKEKKIVYTPEN</sequence>
<organism evidence="1">
    <name type="scientific">marine sediment metagenome</name>
    <dbReference type="NCBI Taxonomy" id="412755"/>
    <lineage>
        <taxon>unclassified sequences</taxon>
        <taxon>metagenomes</taxon>
        <taxon>ecological metagenomes</taxon>
    </lineage>
</organism>
<proteinExistence type="predicted"/>
<comment type="caution">
    <text evidence="1">The sequence shown here is derived from an EMBL/GenBank/DDBJ whole genome shotgun (WGS) entry which is preliminary data.</text>
</comment>
<feature type="non-terminal residue" evidence="1">
    <location>
        <position position="1"/>
    </location>
</feature>
<name>X1PFL3_9ZZZZ</name>
<reference evidence="1" key="1">
    <citation type="journal article" date="2014" name="Front. Microbiol.">
        <title>High frequency of phylogenetically diverse reductive dehalogenase-homologous genes in deep subseafloor sedimentary metagenomes.</title>
        <authorList>
            <person name="Kawai M."/>
            <person name="Futagami T."/>
            <person name="Toyoda A."/>
            <person name="Takaki Y."/>
            <person name="Nishi S."/>
            <person name="Hori S."/>
            <person name="Arai W."/>
            <person name="Tsubouchi T."/>
            <person name="Morono Y."/>
            <person name="Uchiyama I."/>
            <person name="Ito T."/>
            <person name="Fujiyama A."/>
            <person name="Inagaki F."/>
            <person name="Takami H."/>
        </authorList>
    </citation>
    <scope>NUCLEOTIDE SEQUENCE</scope>
    <source>
        <strain evidence="1">Expedition CK06-06</strain>
    </source>
</reference>
<evidence type="ECO:0000313" key="1">
    <source>
        <dbReference type="EMBL" id="GAI54638.1"/>
    </source>
</evidence>
<dbReference type="EMBL" id="BARV01039161">
    <property type="protein sequence ID" value="GAI54638.1"/>
    <property type="molecule type" value="Genomic_DNA"/>
</dbReference>
<gene>
    <name evidence="1" type="ORF">S06H3_60106</name>
</gene>
<protein>
    <submittedName>
        <fullName evidence="1">Uncharacterized protein</fullName>
    </submittedName>
</protein>